<sequence length="366" mass="39786">MRAVTLTTLPLLAVLAACGPQTAGSSPTASMSFASSQPFGAPLPGCSVDRDTPTPPWEIVDPRDEYYGAETDPMSTALDGFAAAMQTLTVRAASDPAAEAQLRQSILAWARADALRWPRDWNAGRDSGPATVYFTAHTIAPTAIAYGTWKSSFSPDEQAIVEGWLDRVLERTGNNPRMRGWNENKKFLYGVGLMAYGIAAENTDAFNRAVRIYQRGIDAMRPDGSIPGDTERGGSAIHYVNTAVSSLVAMAEMAAGQGVDLYSYASGGTDLHDAVRYIADATRDQDLIIQYARNSDPDTGSFRAYSITNQRRDWVEKQNANWIIFYHDRFPARSAQAGLMALSSYARDPRNETHPPSGAIAPCFVR</sequence>
<dbReference type="Pfam" id="PF05426">
    <property type="entry name" value="Alginate_lyase"/>
    <property type="match status" value="1"/>
</dbReference>
<accession>A0A2R8A8H7</accession>
<dbReference type="GO" id="GO:0042597">
    <property type="term" value="C:periplasmic space"/>
    <property type="evidence" value="ECO:0007669"/>
    <property type="project" value="InterPro"/>
</dbReference>
<dbReference type="SUPFAM" id="SSF48230">
    <property type="entry name" value="Chondroitin AC/alginate lyase"/>
    <property type="match status" value="1"/>
</dbReference>
<evidence type="ECO:0000256" key="3">
    <source>
        <dbReference type="SAM" id="SignalP"/>
    </source>
</evidence>
<dbReference type="Gene3D" id="1.50.10.100">
    <property type="entry name" value="Chondroitin AC/alginate lyase"/>
    <property type="match status" value="1"/>
</dbReference>
<dbReference type="AlphaFoldDB" id="A0A2R8A8H7"/>
<evidence type="ECO:0000313" key="5">
    <source>
        <dbReference type="EMBL" id="SPF28531.1"/>
    </source>
</evidence>
<keyword evidence="1 3" id="KW-0732">Signal</keyword>
<feature type="signal peptide" evidence="3">
    <location>
        <begin position="1"/>
        <end position="23"/>
    </location>
</feature>
<dbReference type="EMBL" id="OMKW01000001">
    <property type="protein sequence ID" value="SPF28531.1"/>
    <property type="molecule type" value="Genomic_DNA"/>
</dbReference>
<proteinExistence type="predicted"/>
<keyword evidence="6" id="KW-1185">Reference proteome</keyword>
<dbReference type="InterPro" id="IPR008929">
    <property type="entry name" value="Chondroitin_lyas"/>
</dbReference>
<dbReference type="PROSITE" id="PS51257">
    <property type="entry name" value="PROKAR_LIPOPROTEIN"/>
    <property type="match status" value="1"/>
</dbReference>
<dbReference type="RefSeq" id="WP_108781222.1">
    <property type="nucleotide sequence ID" value="NZ_OMKW01000001.1"/>
</dbReference>
<dbReference type="GO" id="GO:0016829">
    <property type="term" value="F:lyase activity"/>
    <property type="evidence" value="ECO:0007669"/>
    <property type="project" value="UniProtKB-KW"/>
</dbReference>
<feature type="chain" id="PRO_5015362430" evidence="3">
    <location>
        <begin position="24"/>
        <end position="366"/>
    </location>
</feature>
<organism evidence="5 6">
    <name type="scientific">Pontivivens insulae</name>
    <dbReference type="NCBI Taxonomy" id="1639689"/>
    <lineage>
        <taxon>Bacteria</taxon>
        <taxon>Pseudomonadati</taxon>
        <taxon>Pseudomonadota</taxon>
        <taxon>Alphaproteobacteria</taxon>
        <taxon>Rhodobacterales</taxon>
        <taxon>Paracoccaceae</taxon>
        <taxon>Pontivivens</taxon>
    </lineage>
</organism>
<gene>
    <name evidence="5" type="ORF">POI8812_00832</name>
</gene>
<feature type="domain" description="Alginate lyase" evidence="4">
    <location>
        <begin position="72"/>
        <end position="286"/>
    </location>
</feature>
<dbReference type="Proteomes" id="UP000244932">
    <property type="component" value="Unassembled WGS sequence"/>
</dbReference>
<evidence type="ECO:0000313" key="6">
    <source>
        <dbReference type="Proteomes" id="UP000244932"/>
    </source>
</evidence>
<dbReference type="InterPro" id="IPR008397">
    <property type="entry name" value="Alginate_lyase_dom"/>
</dbReference>
<dbReference type="OrthoDB" id="7828519at2"/>
<name>A0A2R8A8H7_9RHOB</name>
<protein>
    <submittedName>
        <fullName evidence="5">Polysaccharide lyase</fullName>
        <ecNumber evidence="5">4.2.2.-</ecNumber>
    </submittedName>
</protein>
<reference evidence="5 6" key="1">
    <citation type="submission" date="2018-03" db="EMBL/GenBank/DDBJ databases">
        <authorList>
            <person name="Keele B.F."/>
        </authorList>
    </citation>
    <scope>NUCLEOTIDE SEQUENCE [LARGE SCALE GENOMIC DNA]</scope>
    <source>
        <strain evidence="5 6">CeCT 8812</strain>
    </source>
</reference>
<keyword evidence="2 5" id="KW-0456">Lyase</keyword>
<evidence type="ECO:0000256" key="1">
    <source>
        <dbReference type="ARBA" id="ARBA00022729"/>
    </source>
</evidence>
<evidence type="ECO:0000256" key="2">
    <source>
        <dbReference type="ARBA" id="ARBA00023239"/>
    </source>
</evidence>
<evidence type="ECO:0000259" key="4">
    <source>
        <dbReference type="Pfam" id="PF05426"/>
    </source>
</evidence>
<dbReference type="EC" id="4.2.2.-" evidence="5"/>